<evidence type="ECO:0000256" key="6">
    <source>
        <dbReference type="ARBA" id="ARBA00023273"/>
    </source>
</evidence>
<accession>A0A8K1FKW5</accession>
<dbReference type="Pfam" id="PF12317">
    <property type="entry name" value="IFT46_B_C"/>
    <property type="match status" value="1"/>
</dbReference>
<dbReference type="GO" id="GO:0031514">
    <property type="term" value="C:motile cilium"/>
    <property type="evidence" value="ECO:0007669"/>
    <property type="project" value="TreeGrafter"/>
</dbReference>
<comment type="subcellular location">
    <subcellularLocation>
        <location evidence="1">Cytoplasm</location>
        <location evidence="1">Cytoskeleton</location>
        <location evidence="1">Cilium basal body</location>
    </subcellularLocation>
</comment>
<keyword evidence="3" id="KW-0963">Cytoplasm</keyword>
<dbReference type="PANTHER" id="PTHR13376">
    <property type="entry name" value="INTRAFLAGELLAR TRANSPORT PROTEIN 46 HOMOLOG"/>
    <property type="match status" value="1"/>
</dbReference>
<organism evidence="8 9">
    <name type="scientific">Pythium oligandrum</name>
    <name type="common">Mycoparasitic fungus</name>
    <dbReference type="NCBI Taxonomy" id="41045"/>
    <lineage>
        <taxon>Eukaryota</taxon>
        <taxon>Sar</taxon>
        <taxon>Stramenopiles</taxon>
        <taxon>Oomycota</taxon>
        <taxon>Peronosporomycetes</taxon>
        <taxon>Pythiales</taxon>
        <taxon>Pythiaceae</taxon>
        <taxon>Pythium</taxon>
    </lineage>
</organism>
<dbReference type="GO" id="GO:0030992">
    <property type="term" value="C:intraciliary transport particle B"/>
    <property type="evidence" value="ECO:0007669"/>
    <property type="project" value="TreeGrafter"/>
</dbReference>
<dbReference type="GO" id="GO:0042073">
    <property type="term" value="P:intraciliary transport"/>
    <property type="evidence" value="ECO:0007669"/>
    <property type="project" value="InterPro"/>
</dbReference>
<dbReference type="AlphaFoldDB" id="A0A8K1FKW5"/>
<keyword evidence="5" id="KW-0206">Cytoskeleton</keyword>
<dbReference type="Proteomes" id="UP000794436">
    <property type="component" value="Unassembled WGS sequence"/>
</dbReference>
<evidence type="ECO:0000256" key="2">
    <source>
        <dbReference type="ARBA" id="ARBA00007700"/>
    </source>
</evidence>
<keyword evidence="9" id="KW-1185">Reference proteome</keyword>
<evidence type="ECO:0008006" key="10">
    <source>
        <dbReference type="Google" id="ProtNLM"/>
    </source>
</evidence>
<evidence type="ECO:0000256" key="1">
    <source>
        <dbReference type="ARBA" id="ARBA00004120"/>
    </source>
</evidence>
<feature type="compositionally biased region" description="Basic and acidic residues" evidence="7">
    <location>
        <begin position="159"/>
        <end position="169"/>
    </location>
</feature>
<feature type="compositionally biased region" description="Acidic residues" evidence="7">
    <location>
        <begin position="1"/>
        <end position="26"/>
    </location>
</feature>
<dbReference type="InterPro" id="IPR022088">
    <property type="entry name" value="Intraflagellar_transp_cmplxB"/>
</dbReference>
<dbReference type="OrthoDB" id="2119217at2759"/>
<dbReference type="EMBL" id="SPLM01000074">
    <property type="protein sequence ID" value="TMW62113.1"/>
    <property type="molecule type" value="Genomic_DNA"/>
</dbReference>
<feature type="region of interest" description="Disordered" evidence="7">
    <location>
        <begin position="1"/>
        <end position="211"/>
    </location>
</feature>
<feature type="compositionally biased region" description="Acidic residues" evidence="7">
    <location>
        <begin position="96"/>
        <end position="106"/>
    </location>
</feature>
<sequence>MSDSDEERVLLDDESMDEMHELEDDLQVSVATEASPVKRRNRDDSDASESDLSPSDSDDDDDLDVESDSSASEDTPVRPREATREDTVPAFRNDDADSDSESDEPPEIPGSPLRTTAVASDFRTNGSGYGQEDRSKSTKTGPGGADVLRLREDDDEYEVHETEAPRAMEFHTSSSSSSESEVEEDDNQEGKKTKHSSLAQHQRPKTAAKDLEQYRDLIPKAYYEEKIQGHTAVDTPRAVAKAAKAPDTMSDAKHGAPQSTKYKLRVPQEIQDLFHFVDEFKPDELDISTRLEPFLPEFIPTIGLPFDGIQLPRPDGKVDDVGIRIVREPASQSNVAELELRLKAAMLQHKQKTETELVHSIEDALHHPRRIDQWIASVAKLQRSKPPPQVIYKKPMPTMNELMEIWPEEIETMLAQQPSFQLWRMNLSLTETIDTVCGIVDIPVHPGQRLHSLHMLFSLYLEITLYEREMRPPGEWS</sequence>
<reference evidence="8" key="1">
    <citation type="submission" date="2019-03" db="EMBL/GenBank/DDBJ databases">
        <title>Long read genome sequence of the mycoparasitic Pythium oligandrum ATCC 38472 isolated from sugarbeet rhizosphere.</title>
        <authorList>
            <person name="Gaulin E."/>
        </authorList>
    </citation>
    <scope>NUCLEOTIDE SEQUENCE</scope>
    <source>
        <strain evidence="8">ATCC 38472_TT</strain>
    </source>
</reference>
<dbReference type="GO" id="GO:0060271">
    <property type="term" value="P:cilium assembly"/>
    <property type="evidence" value="ECO:0007669"/>
    <property type="project" value="TreeGrafter"/>
</dbReference>
<comment type="caution">
    <text evidence="8">The sequence shown here is derived from an EMBL/GenBank/DDBJ whole genome shotgun (WGS) entry which is preliminary data.</text>
</comment>
<evidence type="ECO:0000313" key="8">
    <source>
        <dbReference type="EMBL" id="TMW62113.1"/>
    </source>
</evidence>
<feature type="compositionally biased region" description="Acidic residues" evidence="7">
    <location>
        <begin position="56"/>
        <end position="67"/>
    </location>
</feature>
<feature type="compositionally biased region" description="Basic and acidic residues" evidence="7">
    <location>
        <begin position="75"/>
        <end position="95"/>
    </location>
</feature>
<proteinExistence type="inferred from homology"/>
<keyword evidence="6" id="KW-0966">Cell projection</keyword>
<feature type="compositionally biased region" description="Polar residues" evidence="7">
    <location>
        <begin position="113"/>
        <end position="126"/>
    </location>
</feature>
<evidence type="ECO:0000313" key="9">
    <source>
        <dbReference type="Proteomes" id="UP000794436"/>
    </source>
</evidence>
<dbReference type="GO" id="GO:0005815">
    <property type="term" value="C:microtubule organizing center"/>
    <property type="evidence" value="ECO:0007669"/>
    <property type="project" value="TreeGrafter"/>
</dbReference>
<keyword evidence="4" id="KW-0969">Cilium</keyword>
<gene>
    <name evidence="8" type="ORF">Poli38472_009606</name>
</gene>
<dbReference type="PANTHER" id="PTHR13376:SF0">
    <property type="entry name" value="INTRAFLAGELLAR TRANSPORT PROTEIN 46 HOMOLOG"/>
    <property type="match status" value="1"/>
</dbReference>
<comment type="similarity">
    <text evidence="2">Belongs to the IFT46 family.</text>
</comment>
<evidence type="ECO:0000256" key="5">
    <source>
        <dbReference type="ARBA" id="ARBA00023212"/>
    </source>
</evidence>
<evidence type="ECO:0000256" key="3">
    <source>
        <dbReference type="ARBA" id="ARBA00022490"/>
    </source>
</evidence>
<protein>
    <recommendedName>
        <fullName evidence="10">Intraflagellar transport protein 46 homolog</fullName>
    </recommendedName>
</protein>
<name>A0A8K1FKW5_PYTOL</name>
<evidence type="ECO:0000256" key="4">
    <source>
        <dbReference type="ARBA" id="ARBA00023069"/>
    </source>
</evidence>
<evidence type="ECO:0000256" key="7">
    <source>
        <dbReference type="SAM" id="MobiDB-lite"/>
    </source>
</evidence>